<comment type="caution">
    <text evidence="1">The sequence shown here is derived from an EMBL/GenBank/DDBJ whole genome shotgun (WGS) entry which is preliminary data.</text>
</comment>
<accession>A0ABP7MEU1</accession>
<protein>
    <recommendedName>
        <fullName evidence="3">DUF2835 family protein</fullName>
    </recommendedName>
</protein>
<keyword evidence="2" id="KW-1185">Reference proteome</keyword>
<proteinExistence type="predicted"/>
<dbReference type="Pfam" id="PF11197">
    <property type="entry name" value="DUF2835"/>
    <property type="match status" value="1"/>
</dbReference>
<dbReference type="Proteomes" id="UP001501565">
    <property type="component" value="Unassembled WGS sequence"/>
</dbReference>
<evidence type="ECO:0008006" key="3">
    <source>
        <dbReference type="Google" id="ProtNLM"/>
    </source>
</evidence>
<name>A0ABP7MEU1_9GAMM</name>
<evidence type="ECO:0000313" key="2">
    <source>
        <dbReference type="Proteomes" id="UP001501565"/>
    </source>
</evidence>
<evidence type="ECO:0000313" key="1">
    <source>
        <dbReference type="EMBL" id="GAA3921288.1"/>
    </source>
</evidence>
<reference evidence="2" key="1">
    <citation type="journal article" date="2019" name="Int. J. Syst. Evol. Microbiol.">
        <title>The Global Catalogue of Microorganisms (GCM) 10K type strain sequencing project: providing services to taxonomists for standard genome sequencing and annotation.</title>
        <authorList>
            <consortium name="The Broad Institute Genomics Platform"/>
            <consortium name="The Broad Institute Genome Sequencing Center for Infectious Disease"/>
            <person name="Wu L."/>
            <person name="Ma J."/>
        </authorList>
    </citation>
    <scope>NUCLEOTIDE SEQUENCE [LARGE SCALE GENOMIC DNA]</scope>
    <source>
        <strain evidence="2">JCM 17551</strain>
    </source>
</reference>
<organism evidence="1 2">
    <name type="scientific">Litoribacillus peritrichatus</name>
    <dbReference type="NCBI Taxonomy" id="718191"/>
    <lineage>
        <taxon>Bacteria</taxon>
        <taxon>Pseudomonadati</taxon>
        <taxon>Pseudomonadota</taxon>
        <taxon>Gammaproteobacteria</taxon>
        <taxon>Oceanospirillales</taxon>
        <taxon>Oceanospirillaceae</taxon>
        <taxon>Litoribacillus</taxon>
    </lineage>
</organism>
<dbReference type="EMBL" id="BAABBN010000004">
    <property type="protein sequence ID" value="GAA3921288.1"/>
    <property type="molecule type" value="Genomic_DNA"/>
</dbReference>
<gene>
    <name evidence="1" type="ORF">GCM10022277_16380</name>
</gene>
<dbReference type="InterPro" id="IPR021363">
    <property type="entry name" value="DUF2835"/>
</dbReference>
<sequence length="79" mass="9284">MFRFMKRSRNIIVSLNIPADEYLRVYSGVARTVVTHSIDGRSVRFPANILQPFVTREGIRGRFCIFFTEEGKFDRIERV</sequence>